<evidence type="ECO:0008006" key="2">
    <source>
        <dbReference type="Google" id="ProtNLM"/>
    </source>
</evidence>
<evidence type="ECO:0000313" key="1">
    <source>
        <dbReference type="EMBL" id="GAF83326.1"/>
    </source>
</evidence>
<reference evidence="1" key="1">
    <citation type="journal article" date="2014" name="Front. Microbiol.">
        <title>High frequency of phylogenetically diverse reductive dehalogenase-homologous genes in deep subseafloor sedimentary metagenomes.</title>
        <authorList>
            <person name="Kawai M."/>
            <person name="Futagami T."/>
            <person name="Toyoda A."/>
            <person name="Takaki Y."/>
            <person name="Nishi S."/>
            <person name="Hori S."/>
            <person name="Arai W."/>
            <person name="Tsubouchi T."/>
            <person name="Morono Y."/>
            <person name="Uchiyama I."/>
            <person name="Ito T."/>
            <person name="Fujiyama A."/>
            <person name="Inagaki F."/>
            <person name="Takami H."/>
        </authorList>
    </citation>
    <scope>NUCLEOTIDE SEQUENCE</scope>
    <source>
        <strain evidence="1">Expedition CK06-06</strain>
    </source>
</reference>
<protein>
    <recommendedName>
        <fullName evidence="2">Trimeric autotransporter adhesin YadA-like head domain-containing protein</fullName>
    </recommendedName>
</protein>
<sequence length="306" mass="30653">GYNALLVNAAGKCNTAVGTYNLQANTTGCRNTAIGYNVLAQKVDGCNNIGIGTGVLAGIGDSDNNIAMGCSVLSSNTTGSDNTAIGTGSQGSNVSGAGNTSLGYLALLQNATGDNNVAIGRCAGSTSGAFASNKLYIANCGDCSLISGDFTGKTVTIDGATHLCYTLGVSGATTLGTVASGATSDPVLTITSGGVVQKIAATSLGEDNNRYETTGLTNSTINLYGGEYVVLVNPTAPTTVYLPAAPDTGTAFKIKDYGPNALANNITIDGNGKDIDGNGTALINTNYGAIELVYNGTAWFILSFVN</sequence>
<accession>X0T7L2</accession>
<proteinExistence type="predicted"/>
<feature type="non-terminal residue" evidence="1">
    <location>
        <position position="1"/>
    </location>
</feature>
<comment type="caution">
    <text evidence="1">The sequence shown here is derived from an EMBL/GenBank/DDBJ whole genome shotgun (WGS) entry which is preliminary data.</text>
</comment>
<name>X0T7L2_9ZZZZ</name>
<dbReference type="EMBL" id="BARS01006109">
    <property type="protein sequence ID" value="GAF83326.1"/>
    <property type="molecule type" value="Genomic_DNA"/>
</dbReference>
<organism evidence="1">
    <name type="scientific">marine sediment metagenome</name>
    <dbReference type="NCBI Taxonomy" id="412755"/>
    <lineage>
        <taxon>unclassified sequences</taxon>
        <taxon>metagenomes</taxon>
        <taxon>ecological metagenomes</taxon>
    </lineage>
</organism>
<gene>
    <name evidence="1" type="ORF">S01H1_11945</name>
</gene>
<dbReference type="AlphaFoldDB" id="X0T7L2"/>